<sequence>MVRVYPAIVSLREKVSLPHDRLSNLSGDAVLSPERTSLSLSGDAPSPALSFSLQRLSLRGCDEVGERLGGMRLIGV</sequence>
<proteinExistence type="predicted"/>
<evidence type="ECO:0000313" key="2">
    <source>
        <dbReference type="Proteomes" id="UP001234297"/>
    </source>
</evidence>
<dbReference type="Proteomes" id="UP001234297">
    <property type="component" value="Chromosome 2"/>
</dbReference>
<accession>A0ACC2MG43</accession>
<name>A0ACC2MG43_PERAE</name>
<keyword evidence="2" id="KW-1185">Reference proteome</keyword>
<organism evidence="1 2">
    <name type="scientific">Persea americana</name>
    <name type="common">Avocado</name>
    <dbReference type="NCBI Taxonomy" id="3435"/>
    <lineage>
        <taxon>Eukaryota</taxon>
        <taxon>Viridiplantae</taxon>
        <taxon>Streptophyta</taxon>
        <taxon>Embryophyta</taxon>
        <taxon>Tracheophyta</taxon>
        <taxon>Spermatophyta</taxon>
        <taxon>Magnoliopsida</taxon>
        <taxon>Magnoliidae</taxon>
        <taxon>Laurales</taxon>
        <taxon>Lauraceae</taxon>
        <taxon>Persea</taxon>
    </lineage>
</organism>
<dbReference type="EMBL" id="CM056810">
    <property type="protein sequence ID" value="KAJ8644625.1"/>
    <property type="molecule type" value="Genomic_DNA"/>
</dbReference>
<gene>
    <name evidence="1" type="ORF">MRB53_006373</name>
</gene>
<protein>
    <submittedName>
        <fullName evidence="1">Uncharacterized protein</fullName>
    </submittedName>
</protein>
<reference evidence="1 2" key="1">
    <citation type="journal article" date="2022" name="Hortic Res">
        <title>A haplotype resolved chromosomal level avocado genome allows analysis of novel avocado genes.</title>
        <authorList>
            <person name="Nath O."/>
            <person name="Fletcher S.J."/>
            <person name="Hayward A."/>
            <person name="Shaw L.M."/>
            <person name="Masouleh A.K."/>
            <person name="Furtado A."/>
            <person name="Henry R.J."/>
            <person name="Mitter N."/>
        </authorList>
    </citation>
    <scope>NUCLEOTIDE SEQUENCE [LARGE SCALE GENOMIC DNA]</scope>
    <source>
        <strain evidence="2">cv. Hass</strain>
    </source>
</reference>
<comment type="caution">
    <text evidence="1">The sequence shown here is derived from an EMBL/GenBank/DDBJ whole genome shotgun (WGS) entry which is preliminary data.</text>
</comment>
<evidence type="ECO:0000313" key="1">
    <source>
        <dbReference type="EMBL" id="KAJ8644625.1"/>
    </source>
</evidence>